<dbReference type="GO" id="GO:0005385">
    <property type="term" value="F:zinc ion transmembrane transporter activity"/>
    <property type="evidence" value="ECO:0007669"/>
    <property type="project" value="TreeGrafter"/>
</dbReference>
<evidence type="ECO:0000256" key="1">
    <source>
        <dbReference type="ARBA" id="ARBA00004141"/>
    </source>
</evidence>
<name>A0A8J1XWJ9_OWEFU</name>
<dbReference type="OrthoDB" id="200954at2759"/>
<dbReference type="Pfam" id="PF02535">
    <property type="entry name" value="Zip"/>
    <property type="match status" value="1"/>
</dbReference>
<dbReference type="PANTHER" id="PTHR12191:SF37">
    <property type="entry name" value="ZINC TRANSPORTER FOI"/>
    <property type="match status" value="1"/>
</dbReference>
<evidence type="ECO:0000256" key="2">
    <source>
        <dbReference type="ARBA" id="ARBA00006939"/>
    </source>
</evidence>
<accession>A0A8J1XWJ9</accession>
<comment type="subcellular location">
    <subcellularLocation>
        <location evidence="1">Membrane</location>
        <topology evidence="1">Multi-pass membrane protein</topology>
    </subcellularLocation>
</comment>
<keyword evidence="3" id="KW-0812">Transmembrane</keyword>
<evidence type="ECO:0000313" key="7">
    <source>
        <dbReference type="Proteomes" id="UP000749559"/>
    </source>
</evidence>
<dbReference type="AlphaFoldDB" id="A0A8J1XWJ9"/>
<dbReference type="InterPro" id="IPR003689">
    <property type="entry name" value="ZIP"/>
</dbReference>
<dbReference type="PANTHER" id="PTHR12191">
    <property type="entry name" value="SOLUTE CARRIER FAMILY 39"/>
    <property type="match status" value="1"/>
</dbReference>
<dbReference type="GO" id="GO:0140410">
    <property type="term" value="F:monoatomic cation:bicarbonate symporter activity"/>
    <property type="evidence" value="ECO:0007669"/>
    <property type="project" value="TreeGrafter"/>
</dbReference>
<keyword evidence="5" id="KW-0472">Membrane</keyword>
<organism evidence="6 7">
    <name type="scientific">Owenia fusiformis</name>
    <name type="common">Polychaete worm</name>
    <dbReference type="NCBI Taxonomy" id="6347"/>
    <lineage>
        <taxon>Eukaryota</taxon>
        <taxon>Metazoa</taxon>
        <taxon>Spiralia</taxon>
        <taxon>Lophotrochozoa</taxon>
        <taxon>Annelida</taxon>
        <taxon>Polychaeta</taxon>
        <taxon>Sedentaria</taxon>
        <taxon>Canalipalpata</taxon>
        <taxon>Sabellida</taxon>
        <taxon>Oweniida</taxon>
        <taxon>Oweniidae</taxon>
        <taxon>Owenia</taxon>
    </lineage>
</organism>
<dbReference type="GO" id="GO:0030003">
    <property type="term" value="P:intracellular monoatomic cation homeostasis"/>
    <property type="evidence" value="ECO:0007669"/>
    <property type="project" value="TreeGrafter"/>
</dbReference>
<comment type="caution">
    <text evidence="6">The sequence shown here is derived from an EMBL/GenBank/DDBJ whole genome shotgun (WGS) entry which is preliminary data.</text>
</comment>
<proteinExistence type="inferred from homology"/>
<evidence type="ECO:0000256" key="5">
    <source>
        <dbReference type="ARBA" id="ARBA00023136"/>
    </source>
</evidence>
<keyword evidence="4" id="KW-1133">Transmembrane helix</keyword>
<dbReference type="Proteomes" id="UP000749559">
    <property type="component" value="Unassembled WGS sequence"/>
</dbReference>
<evidence type="ECO:0000256" key="3">
    <source>
        <dbReference type="ARBA" id="ARBA00022692"/>
    </source>
</evidence>
<protein>
    <submittedName>
        <fullName evidence="6">Uncharacterized protein</fullName>
    </submittedName>
</protein>
<gene>
    <name evidence="6" type="ORF">OFUS_LOCUS11935</name>
</gene>
<comment type="similarity">
    <text evidence="2">Belongs to the ZIP transporter (TC 2.A.5) family.</text>
</comment>
<evidence type="ECO:0000313" key="6">
    <source>
        <dbReference type="EMBL" id="CAH1785941.1"/>
    </source>
</evidence>
<dbReference type="GO" id="GO:0071578">
    <property type="term" value="P:zinc ion import across plasma membrane"/>
    <property type="evidence" value="ECO:0007669"/>
    <property type="project" value="TreeGrafter"/>
</dbReference>
<sequence length="493" mass="54198">MCPQKYIIISLFLTLCLIIQTGTSKVNINTEGISEYFTAEIMEKYGTESKLGYGQFATLMKDLKHEIQPLDEADGLSVWQICNVSVGMWAANATCVQDQCLTTGEIWQLYDLTKNETIGEQFFSKMSPLLVYQLRNPKCHVQEQKEEGHKIKAPPAEVWGYGFLCVTGVVLSGLLGRAFFVGIANPKIYSMLLMGMVSLAIGVLTGMGLLFLIPEALGLPHLFHGSTEFIWKLTCVAGGLYFLFIFERVIKLIKHAKQKKKNKFVEVPSNGDVTQRLVNHNQSEASFATMTTMVPEITIQVPNGANGDVKKMEVDDTEVDEKKGIKSLEKDEIDTVAWVLILGDAMHNFVDGVTIGAGFAQSILTGVGLAVCIMCEHVPHKIGDFAILLNAGMSLRMAVVYTLLTGIMNYLGLVVGILVGELTDATTWLLAIAGGIFLYIALVDMLPEISEQAEEEDSLREKIKIFIIQNVGILIGYGIMIIVALFAGDISFE</sequence>
<keyword evidence="7" id="KW-1185">Reference proteome</keyword>
<evidence type="ECO:0000256" key="4">
    <source>
        <dbReference type="ARBA" id="ARBA00022989"/>
    </source>
</evidence>
<dbReference type="EMBL" id="CAIIXF020000006">
    <property type="protein sequence ID" value="CAH1785941.1"/>
    <property type="molecule type" value="Genomic_DNA"/>
</dbReference>
<dbReference type="GO" id="GO:0005886">
    <property type="term" value="C:plasma membrane"/>
    <property type="evidence" value="ECO:0007669"/>
    <property type="project" value="TreeGrafter"/>
</dbReference>
<dbReference type="InterPro" id="IPR050799">
    <property type="entry name" value="ZIP_Transporter"/>
</dbReference>
<reference evidence="6" key="1">
    <citation type="submission" date="2022-03" db="EMBL/GenBank/DDBJ databases">
        <authorList>
            <person name="Martin C."/>
        </authorList>
    </citation>
    <scope>NUCLEOTIDE SEQUENCE</scope>
</reference>